<keyword evidence="2" id="KW-1185">Reference proteome</keyword>
<protein>
    <submittedName>
        <fullName evidence="1">Sugar ABC transporter ATPase</fullName>
    </submittedName>
</protein>
<dbReference type="Proteomes" id="UP000284021">
    <property type="component" value="Unassembled WGS sequence"/>
</dbReference>
<dbReference type="EMBL" id="QYUR01000006">
    <property type="protein sequence ID" value="RJG10263.1"/>
    <property type="molecule type" value="Genomic_DNA"/>
</dbReference>
<dbReference type="RefSeq" id="WP_119955944.1">
    <property type="nucleotide sequence ID" value="NZ_QYUR01000006.1"/>
</dbReference>
<accession>A0A418XD61</accession>
<evidence type="ECO:0000313" key="2">
    <source>
        <dbReference type="Proteomes" id="UP000284021"/>
    </source>
</evidence>
<comment type="caution">
    <text evidence="1">The sequence shown here is derived from an EMBL/GenBank/DDBJ whole genome shotgun (WGS) entry which is preliminary data.</text>
</comment>
<gene>
    <name evidence="1" type="ORF">D3879_19755</name>
</gene>
<reference evidence="1 2" key="1">
    <citation type="submission" date="2018-09" db="EMBL/GenBank/DDBJ databases">
        <authorList>
            <person name="Zhu H."/>
        </authorList>
    </citation>
    <scope>NUCLEOTIDE SEQUENCE [LARGE SCALE GENOMIC DNA]</scope>
    <source>
        <strain evidence="1 2">K1S02-6</strain>
    </source>
</reference>
<evidence type="ECO:0000313" key="1">
    <source>
        <dbReference type="EMBL" id="RJG10263.1"/>
    </source>
</evidence>
<name>A0A418XD61_9PSED</name>
<dbReference type="AlphaFoldDB" id="A0A418XD61"/>
<sequence length="189" mass="20921">MSDQQTIIVPQISSYPGHEAKAREVLRWLASNNIVEWQLSKCGLGPGELGYAVAAGATRVMDIPAGAAVERYLPFGRTVNGLEIVTKRCIFTPMQGFDGVASCPECRAEVGEVLLEHLENWMPAETDNFICPVCEYEDDINAFPFQQACGFSDLGFIFNNWAGAYFKQSFLKEFAERLGYPIAVVQVLL</sequence>
<proteinExistence type="predicted"/>
<organism evidence="1 2">
    <name type="scientific">Pseudomonas cavernicola</name>
    <dbReference type="NCBI Taxonomy" id="2320866"/>
    <lineage>
        <taxon>Bacteria</taxon>
        <taxon>Pseudomonadati</taxon>
        <taxon>Pseudomonadota</taxon>
        <taxon>Gammaproteobacteria</taxon>
        <taxon>Pseudomonadales</taxon>
        <taxon>Pseudomonadaceae</taxon>
        <taxon>Pseudomonas</taxon>
    </lineage>
</organism>
<dbReference type="OrthoDB" id="6919284at2"/>